<sequence length="254" mass="29113">MCLVYEIMCYHECGHSYLRADQPREVWQVFQYCVAVRAHRDAGFYVLPCPNPGHALNHLVLDLTELCPVCAAWRADLDREWDLCLTSLDTIVSARDHFRAEGPPEHDPLLLWDIEHFLIDPPPTTHEVVEGLLQRRRLAPLREGVDREVLPPLWHPRPPRPPPAQPPAQPPFSDHPNYVYSPAGKAEYAHFQRCLFACFCVRGLDACTWESHRQGRTGVDGPWFVSVMGDLAMRCTNYTSPPDFRSLLLVPVFR</sequence>
<reference evidence="2 3" key="1">
    <citation type="journal article" date="2016" name="Genome Biol. Evol.">
        <title>Divergent and convergent evolution of fungal pathogenicity.</title>
        <authorList>
            <person name="Shang Y."/>
            <person name="Xiao G."/>
            <person name="Zheng P."/>
            <person name="Cen K."/>
            <person name="Zhan S."/>
            <person name="Wang C."/>
        </authorList>
    </citation>
    <scope>NUCLEOTIDE SEQUENCE [LARGE SCALE GENOMIC DNA]</scope>
    <source>
        <strain evidence="2 3">RCEF 264</strain>
    </source>
</reference>
<feature type="compositionally biased region" description="Pro residues" evidence="1">
    <location>
        <begin position="153"/>
        <end position="170"/>
    </location>
</feature>
<dbReference type="AlphaFoldDB" id="A0A167ZUM9"/>
<dbReference type="EMBL" id="AZHD01000001">
    <property type="protein sequence ID" value="OAA67926.1"/>
    <property type="molecule type" value="Genomic_DNA"/>
</dbReference>
<proteinExistence type="predicted"/>
<keyword evidence="3" id="KW-1185">Reference proteome</keyword>
<evidence type="ECO:0000256" key="1">
    <source>
        <dbReference type="SAM" id="MobiDB-lite"/>
    </source>
</evidence>
<comment type="caution">
    <text evidence="2">The sequence shown here is derived from an EMBL/GenBank/DDBJ whole genome shotgun (WGS) entry which is preliminary data.</text>
</comment>
<organism evidence="2 3">
    <name type="scientific">Niveomyces insectorum RCEF 264</name>
    <dbReference type="NCBI Taxonomy" id="1081102"/>
    <lineage>
        <taxon>Eukaryota</taxon>
        <taxon>Fungi</taxon>
        <taxon>Dikarya</taxon>
        <taxon>Ascomycota</taxon>
        <taxon>Pezizomycotina</taxon>
        <taxon>Sordariomycetes</taxon>
        <taxon>Hypocreomycetidae</taxon>
        <taxon>Hypocreales</taxon>
        <taxon>Cordycipitaceae</taxon>
        <taxon>Niveomyces</taxon>
    </lineage>
</organism>
<accession>A0A167ZUM9</accession>
<gene>
    <name evidence="2" type="ORF">SPI_00121</name>
</gene>
<evidence type="ECO:0000313" key="2">
    <source>
        <dbReference type="EMBL" id="OAA67926.1"/>
    </source>
</evidence>
<evidence type="ECO:0000313" key="3">
    <source>
        <dbReference type="Proteomes" id="UP000076874"/>
    </source>
</evidence>
<dbReference type="Proteomes" id="UP000076874">
    <property type="component" value="Unassembled WGS sequence"/>
</dbReference>
<feature type="region of interest" description="Disordered" evidence="1">
    <location>
        <begin position="150"/>
        <end position="175"/>
    </location>
</feature>
<protein>
    <submittedName>
        <fullName evidence="2">Uncharacterized protein</fullName>
    </submittedName>
</protein>
<name>A0A167ZUM9_9HYPO</name>